<proteinExistence type="predicted"/>
<name>A0A7V4CLY0_FERPE</name>
<sequence length="192" mass="22286">MEGLNPTEKVDILHFFRILYATDYKDRSNEFFKKFRDKLKPIPDKGGIYIILIADYVGDAILYIGRTSGKSKTSGLRFRLQDHTKLLGKTPLTIFVPNWWIKKVYAMPIDDRAKAKELEDTLWAFLVNSAENQTQFRSLNELENKIYGLISSHGLSLENLKSIELQPERELRSPFTLKRPPAGQPRKQVKMR</sequence>
<comment type="caution">
    <text evidence="2">The sequence shown here is derived from an EMBL/GenBank/DDBJ whole genome shotgun (WGS) entry which is preliminary data.</text>
</comment>
<dbReference type="EMBL" id="DTBH01000045">
    <property type="protein sequence ID" value="HGQ76698.1"/>
    <property type="molecule type" value="Genomic_DNA"/>
</dbReference>
<protein>
    <submittedName>
        <fullName evidence="2">Uncharacterized protein</fullName>
    </submittedName>
</protein>
<dbReference type="AlphaFoldDB" id="A0A7V4CLY0"/>
<reference evidence="2" key="1">
    <citation type="journal article" date="2020" name="mSystems">
        <title>Genome- and Community-Level Interaction Insights into Carbon Utilization and Element Cycling Functions of Hydrothermarchaeota in Hydrothermal Sediment.</title>
        <authorList>
            <person name="Zhou Z."/>
            <person name="Liu Y."/>
            <person name="Xu W."/>
            <person name="Pan J."/>
            <person name="Luo Z.H."/>
            <person name="Li M."/>
        </authorList>
    </citation>
    <scope>NUCLEOTIDE SEQUENCE [LARGE SCALE GENOMIC DNA]</scope>
    <source>
        <strain evidence="2">SpSt-640</strain>
    </source>
</reference>
<evidence type="ECO:0000313" key="2">
    <source>
        <dbReference type="EMBL" id="HGQ76698.1"/>
    </source>
</evidence>
<evidence type="ECO:0000256" key="1">
    <source>
        <dbReference type="SAM" id="MobiDB-lite"/>
    </source>
</evidence>
<organism evidence="2">
    <name type="scientific">Fervidobacterium pennivorans</name>
    <dbReference type="NCBI Taxonomy" id="93466"/>
    <lineage>
        <taxon>Bacteria</taxon>
        <taxon>Thermotogati</taxon>
        <taxon>Thermotogota</taxon>
        <taxon>Thermotogae</taxon>
        <taxon>Thermotogales</taxon>
        <taxon>Fervidobacteriaceae</taxon>
        <taxon>Fervidobacterium</taxon>
    </lineage>
</organism>
<feature type="region of interest" description="Disordered" evidence="1">
    <location>
        <begin position="173"/>
        <end position="192"/>
    </location>
</feature>
<gene>
    <name evidence="2" type="ORF">ENU12_01975</name>
</gene>
<accession>A0A7V4CLY0</accession>